<dbReference type="AlphaFoldDB" id="A0A409X0D7"/>
<feature type="region of interest" description="Disordered" evidence="1">
    <location>
        <begin position="1"/>
        <end position="69"/>
    </location>
</feature>
<comment type="caution">
    <text evidence="2">The sequence shown here is derived from an EMBL/GenBank/DDBJ whole genome shotgun (WGS) entry which is preliminary data.</text>
</comment>
<dbReference type="EMBL" id="NHYD01002909">
    <property type="protein sequence ID" value="PPQ84234.1"/>
    <property type="molecule type" value="Genomic_DNA"/>
</dbReference>
<proteinExistence type="predicted"/>
<feature type="compositionally biased region" description="Pro residues" evidence="1">
    <location>
        <begin position="1"/>
        <end position="18"/>
    </location>
</feature>
<evidence type="ECO:0000313" key="2">
    <source>
        <dbReference type="EMBL" id="PPQ84234.1"/>
    </source>
</evidence>
<protein>
    <submittedName>
        <fullName evidence="2">Uncharacterized protein</fullName>
    </submittedName>
</protein>
<dbReference type="OrthoDB" id="3066122at2759"/>
<evidence type="ECO:0000313" key="3">
    <source>
        <dbReference type="Proteomes" id="UP000283269"/>
    </source>
</evidence>
<feature type="compositionally biased region" description="Basic residues" evidence="1">
    <location>
        <begin position="50"/>
        <end position="65"/>
    </location>
</feature>
<dbReference type="Proteomes" id="UP000283269">
    <property type="component" value="Unassembled WGS sequence"/>
</dbReference>
<organism evidence="2 3">
    <name type="scientific">Psilocybe cyanescens</name>
    <dbReference type="NCBI Taxonomy" id="93625"/>
    <lineage>
        <taxon>Eukaryota</taxon>
        <taxon>Fungi</taxon>
        <taxon>Dikarya</taxon>
        <taxon>Basidiomycota</taxon>
        <taxon>Agaricomycotina</taxon>
        <taxon>Agaricomycetes</taxon>
        <taxon>Agaricomycetidae</taxon>
        <taxon>Agaricales</taxon>
        <taxon>Agaricineae</taxon>
        <taxon>Strophariaceae</taxon>
        <taxon>Psilocybe</taxon>
    </lineage>
</organism>
<accession>A0A409X0D7</accession>
<evidence type="ECO:0000256" key="1">
    <source>
        <dbReference type="SAM" id="MobiDB-lite"/>
    </source>
</evidence>
<sequence length="415" mass="46283">MVLTLQPPPSTPTRPPEPQNTASRCRHSLDLTPPASSNDDEDRTEDLHTKSPHMRRIVKQGHKHTPKAEILENLDPNMYTKYPLTNSPPSLTPIRPTGGAPTSLLSPTLPPLPSLPDDVAMGQLKHLESLLDLVLATLVIIQSTSTTQPIMFSTHTQQALQVLNRLLPTAHKKAPSPAGPKVRLRTRQRILNQPHRQGNRLVVRWPDHPVPNTLASLSNFIDYLETQFQIPQTGIVPDPCSKFAGANVTISGSIVIYTKSPFAATRILDGLSPHDFLVLRRAVAHSRIPDFTPDTSIVPVVELDVPWYGIVVHNIPAEPLREALSTASGMWTELESRTGLLQKDIRDLQLLCSDKGQEEKEHISMRIMTEDPCMHNMFTREPFFIFGTRCRVSRYRPSKRCRSAPPSIPTSQPNL</sequence>
<keyword evidence="3" id="KW-1185">Reference proteome</keyword>
<name>A0A409X0D7_PSICY</name>
<dbReference type="InParanoid" id="A0A409X0D7"/>
<reference evidence="2 3" key="1">
    <citation type="journal article" date="2018" name="Evol. Lett.">
        <title>Horizontal gene cluster transfer increased hallucinogenic mushroom diversity.</title>
        <authorList>
            <person name="Reynolds H.T."/>
            <person name="Vijayakumar V."/>
            <person name="Gluck-Thaler E."/>
            <person name="Korotkin H.B."/>
            <person name="Matheny P.B."/>
            <person name="Slot J.C."/>
        </authorList>
    </citation>
    <scope>NUCLEOTIDE SEQUENCE [LARGE SCALE GENOMIC DNA]</scope>
    <source>
        <strain evidence="2 3">2631</strain>
    </source>
</reference>
<gene>
    <name evidence="2" type="ORF">CVT25_002137</name>
</gene>